<reference evidence="1" key="1">
    <citation type="submission" date="2021-04" db="EMBL/GenBank/DDBJ databases">
        <authorList>
            <person name="Zhang D.-C."/>
        </authorList>
    </citation>
    <scope>NUCLEOTIDE SEQUENCE</scope>
    <source>
        <strain evidence="1">CGMCC 1.15697</strain>
    </source>
</reference>
<dbReference type="Pfam" id="PF07345">
    <property type="entry name" value="ATPaseInh_sub_z"/>
    <property type="match status" value="1"/>
</dbReference>
<dbReference type="AlphaFoldDB" id="A0A8J7UZX4"/>
<dbReference type="RefSeq" id="WP_210680685.1">
    <property type="nucleotide sequence ID" value="NZ_JAGMWN010000001.1"/>
</dbReference>
<dbReference type="Gene3D" id="1.10.790.20">
    <property type="entry name" value="Domain of unknown function DUF1476"/>
    <property type="match status" value="1"/>
</dbReference>
<dbReference type="PIRSF" id="PIRSF031780">
    <property type="entry name" value="UCP031780"/>
    <property type="match status" value="1"/>
</dbReference>
<dbReference type="EMBL" id="JAGMWN010000001">
    <property type="protein sequence ID" value="MBP5856141.1"/>
    <property type="molecule type" value="Genomic_DNA"/>
</dbReference>
<keyword evidence="2" id="KW-1185">Reference proteome</keyword>
<dbReference type="InterPro" id="IPR009945">
    <property type="entry name" value="ATPase_inh_sub_z"/>
</dbReference>
<sequence length="106" mass="11852">MTTFNDREKSFEAKFSRDQEHDFRAIARRNKLLGLWAAEQLGLSGDEAAAYALEVVDADFQRPGDDDVVEKVVGDLTSKGVDASEHLVRKRMEELLAEAVNQIDGK</sequence>
<comment type="caution">
    <text evidence="1">The sequence shown here is derived from an EMBL/GenBank/DDBJ whole genome shotgun (WGS) entry which is preliminary data.</text>
</comment>
<evidence type="ECO:0000313" key="2">
    <source>
        <dbReference type="Proteomes" id="UP000672602"/>
    </source>
</evidence>
<gene>
    <name evidence="1" type="ORF">KAJ83_03910</name>
</gene>
<dbReference type="InterPro" id="IPR038293">
    <property type="entry name" value="ATPase_inh_sub_z_sf"/>
</dbReference>
<accession>A0A8J7UZX4</accession>
<name>A0A8J7UZX4_9PROT</name>
<proteinExistence type="predicted"/>
<dbReference type="Proteomes" id="UP000672602">
    <property type="component" value="Unassembled WGS sequence"/>
</dbReference>
<protein>
    <submittedName>
        <fullName evidence="1">DUF1476 domain-containing protein</fullName>
    </submittedName>
</protein>
<organism evidence="1 2">
    <name type="scientific">Marivibrio halodurans</name>
    <dbReference type="NCBI Taxonomy" id="2039722"/>
    <lineage>
        <taxon>Bacteria</taxon>
        <taxon>Pseudomonadati</taxon>
        <taxon>Pseudomonadota</taxon>
        <taxon>Alphaproteobacteria</taxon>
        <taxon>Rhodospirillales</taxon>
        <taxon>Rhodospirillaceae</taxon>
        <taxon>Marivibrio</taxon>
    </lineage>
</organism>
<evidence type="ECO:0000313" key="1">
    <source>
        <dbReference type="EMBL" id="MBP5856141.1"/>
    </source>
</evidence>